<keyword evidence="4" id="KW-0326">Glycosidase</keyword>
<dbReference type="RefSeq" id="WP_270041539.1">
    <property type="nucleotide sequence ID" value="NZ_JAPDOD010000017.1"/>
</dbReference>
<sequence>MSIRRKALVATGAVAVGLAGWVSVGSAVGDHHDDGWWRPPPDVRRMLDQVDSRSLQRFDHALVGFGTRHTLSTQTDPTRGIGAARDYIKQQFDQIAQTSGGRMTVALEGYDQPPASRIPVTTRITDVVATLKGTDPQSADRVYIVGAHYDSRITDVLNGTDDAPGANDDGSGTSAVLELARVMAPRPTEATIVFVAYAGEEQGLYGSNHLAEVARQQGWNIQGVLNMDIIGSPVGGSGLRDDRTIRLFSEGVPTSETAAQTARRQTIGGENDGSSRQLARYVKETGENDATDMRVKLVWRRDRFLRSGDQVSFLQRGWAGVRFTEPFENFDHQHQDVRVENGKQFGDLEQFVDFRYLARVTRVIGSSLAALARSPRAPVNARMLTADLGYDTTLRWNANPEPDVVGYEVVWRDSTEALWTNSRRFGNVTEATIPNLNKDDYQVGVRAIDRDGNKSPVAYPIPANA</sequence>
<dbReference type="InterPro" id="IPR007484">
    <property type="entry name" value="Peptidase_M28"/>
</dbReference>
<keyword evidence="2" id="KW-0964">Secreted</keyword>
<dbReference type="PANTHER" id="PTHR12147:SF26">
    <property type="entry name" value="PEPTIDASE M28 DOMAIN-CONTAINING PROTEIN"/>
    <property type="match status" value="1"/>
</dbReference>
<feature type="domain" description="Fibronectin type-III" evidence="5">
    <location>
        <begin position="374"/>
        <end position="465"/>
    </location>
</feature>
<dbReference type="GO" id="GO:0005975">
    <property type="term" value="P:carbohydrate metabolic process"/>
    <property type="evidence" value="ECO:0007669"/>
    <property type="project" value="UniProtKB-ARBA"/>
</dbReference>
<dbReference type="EMBL" id="JAPDOD010000017">
    <property type="protein sequence ID" value="MDA0162303.1"/>
    <property type="molecule type" value="Genomic_DNA"/>
</dbReference>
<dbReference type="SUPFAM" id="SSF53187">
    <property type="entry name" value="Zn-dependent exopeptidases"/>
    <property type="match status" value="1"/>
</dbReference>
<dbReference type="Proteomes" id="UP001149140">
    <property type="component" value="Unassembled WGS sequence"/>
</dbReference>
<protein>
    <submittedName>
        <fullName evidence="6">M28 family metallopeptidase</fullName>
    </submittedName>
</protein>
<dbReference type="Pfam" id="PF04389">
    <property type="entry name" value="Peptidase_M28"/>
    <property type="match status" value="1"/>
</dbReference>
<dbReference type="PANTHER" id="PTHR12147">
    <property type="entry name" value="METALLOPEPTIDASE M28 FAMILY MEMBER"/>
    <property type="match status" value="1"/>
</dbReference>
<dbReference type="GO" id="GO:0008235">
    <property type="term" value="F:metalloexopeptidase activity"/>
    <property type="evidence" value="ECO:0007669"/>
    <property type="project" value="InterPro"/>
</dbReference>
<dbReference type="PROSITE" id="PS50853">
    <property type="entry name" value="FN3"/>
    <property type="match status" value="1"/>
</dbReference>
<dbReference type="GO" id="GO:0005576">
    <property type="term" value="C:extracellular region"/>
    <property type="evidence" value="ECO:0007669"/>
    <property type="project" value="UniProtKB-SubCell"/>
</dbReference>
<name>A0A9X3MVW9_9ACTN</name>
<evidence type="ECO:0000256" key="1">
    <source>
        <dbReference type="ARBA" id="ARBA00004613"/>
    </source>
</evidence>
<dbReference type="SUPFAM" id="SSF49265">
    <property type="entry name" value="Fibronectin type III"/>
    <property type="match status" value="1"/>
</dbReference>
<keyword evidence="3" id="KW-0645">Protease</keyword>
<dbReference type="Gene3D" id="2.60.40.10">
    <property type="entry name" value="Immunoglobulins"/>
    <property type="match status" value="1"/>
</dbReference>
<keyword evidence="7" id="KW-1185">Reference proteome</keyword>
<dbReference type="GO" id="GO:0006508">
    <property type="term" value="P:proteolysis"/>
    <property type="evidence" value="ECO:0007669"/>
    <property type="project" value="InterPro"/>
</dbReference>
<reference evidence="6" key="1">
    <citation type="submission" date="2022-10" db="EMBL/GenBank/DDBJ databases">
        <title>The WGS of Solirubrobacter ginsenosidimutans DSM 21036.</title>
        <authorList>
            <person name="Jiang Z."/>
        </authorList>
    </citation>
    <scope>NUCLEOTIDE SEQUENCE</scope>
    <source>
        <strain evidence="6">DSM 21036</strain>
    </source>
</reference>
<organism evidence="6 7">
    <name type="scientific">Solirubrobacter ginsenosidimutans</name>
    <dbReference type="NCBI Taxonomy" id="490573"/>
    <lineage>
        <taxon>Bacteria</taxon>
        <taxon>Bacillati</taxon>
        <taxon>Actinomycetota</taxon>
        <taxon>Thermoleophilia</taxon>
        <taxon>Solirubrobacterales</taxon>
        <taxon>Solirubrobacteraceae</taxon>
        <taxon>Solirubrobacter</taxon>
    </lineage>
</organism>
<comment type="caution">
    <text evidence="6">The sequence shown here is derived from an EMBL/GenBank/DDBJ whole genome shotgun (WGS) entry which is preliminary data.</text>
</comment>
<proteinExistence type="predicted"/>
<evidence type="ECO:0000313" key="6">
    <source>
        <dbReference type="EMBL" id="MDA0162303.1"/>
    </source>
</evidence>
<dbReference type="InterPro" id="IPR013783">
    <property type="entry name" value="Ig-like_fold"/>
</dbReference>
<dbReference type="CDD" id="cd00063">
    <property type="entry name" value="FN3"/>
    <property type="match status" value="1"/>
</dbReference>
<gene>
    <name evidence="6" type="ORF">OM076_18675</name>
</gene>
<dbReference type="InterPro" id="IPR003961">
    <property type="entry name" value="FN3_dom"/>
</dbReference>
<comment type="subcellular location">
    <subcellularLocation>
        <location evidence="1">Secreted</location>
    </subcellularLocation>
</comment>
<dbReference type="GO" id="GO:0016798">
    <property type="term" value="F:hydrolase activity, acting on glycosyl bonds"/>
    <property type="evidence" value="ECO:0007669"/>
    <property type="project" value="UniProtKB-KW"/>
</dbReference>
<dbReference type="AlphaFoldDB" id="A0A9X3MVW9"/>
<dbReference type="Gene3D" id="3.40.630.10">
    <property type="entry name" value="Zn peptidases"/>
    <property type="match status" value="1"/>
</dbReference>
<evidence type="ECO:0000259" key="5">
    <source>
        <dbReference type="PROSITE" id="PS50853"/>
    </source>
</evidence>
<evidence type="ECO:0000256" key="3">
    <source>
        <dbReference type="ARBA" id="ARBA00023049"/>
    </source>
</evidence>
<evidence type="ECO:0000256" key="2">
    <source>
        <dbReference type="ARBA" id="ARBA00022525"/>
    </source>
</evidence>
<dbReference type="InterPro" id="IPR045175">
    <property type="entry name" value="M28_fam"/>
</dbReference>
<accession>A0A9X3MVW9</accession>
<keyword evidence="3" id="KW-0482">Metalloprotease</keyword>
<evidence type="ECO:0000313" key="7">
    <source>
        <dbReference type="Proteomes" id="UP001149140"/>
    </source>
</evidence>
<dbReference type="InterPro" id="IPR036116">
    <property type="entry name" value="FN3_sf"/>
</dbReference>
<evidence type="ECO:0000256" key="4">
    <source>
        <dbReference type="ARBA" id="ARBA00023295"/>
    </source>
</evidence>
<keyword evidence="3" id="KW-0378">Hydrolase</keyword>